<feature type="region of interest" description="Disordered" evidence="1">
    <location>
        <begin position="423"/>
        <end position="462"/>
    </location>
</feature>
<dbReference type="Proteomes" id="UP000747399">
    <property type="component" value="Unassembled WGS sequence"/>
</dbReference>
<dbReference type="AlphaFoldDB" id="A0A8J4BIM2"/>
<protein>
    <submittedName>
        <fullName evidence="4">Uncharacterized protein</fullName>
    </submittedName>
</protein>
<feature type="chain" id="PRO_5035163910" evidence="3">
    <location>
        <begin position="21"/>
        <end position="1081"/>
    </location>
</feature>
<evidence type="ECO:0000313" key="4">
    <source>
        <dbReference type="EMBL" id="GIL61473.1"/>
    </source>
</evidence>
<proteinExistence type="predicted"/>
<evidence type="ECO:0000256" key="3">
    <source>
        <dbReference type="SAM" id="SignalP"/>
    </source>
</evidence>
<keyword evidence="2" id="KW-0472">Membrane</keyword>
<evidence type="ECO:0000256" key="1">
    <source>
        <dbReference type="SAM" id="MobiDB-lite"/>
    </source>
</evidence>
<sequence length="1081" mass="113896">MLNCLTYIAFVYWAVATVHTVLPIDVAVCGADVSRGGLGALFNHAFGGDLDVNVESWRGFPCNSGLLTKLGFILRRPAATVRHIMYGGGQDEMIVPILFIVPLIFSTVVLLRHLGLRLMSDAAVRTLLKFGVAVGCRSMILLQSLANPTKESVYYKRYSKVEFCIIAWTAYIIELPMWHEALVSGGTAVVVLLLCTLFPHHMLPEVNPVNVATQAVAAAALGVAHAYYQQRRRIAECAARAARTVAKAAAAAVEEEEEEEKRPKQQQGRETGGQTGAPGVTDPSTSACISPAPTPENVSYVQKSADTPDGATGGLGSSSPPVLRTAAAAVARAPSPVSASVAVIRHLHSGSVRPYVSPARLCRLSMKVQHAHLADLPPNMMAVINMEILSRSGWQVISAHAREGCVELVLDLRPLVAARPSAYGNNDTMADDRLALPDQDQPDGAASVGSGEDDGGAAAAEAARMDTDSLLELGRSIVSYLQSTGVIRPDRERSVVLQMGTDTVVLTWQPDTQSWVATEGEDGGSPSAAAAVAAPPLLPPSHLPKLQHISPRVVLWQGPVTARIHLTALISGPSAEEVLAGGGLVVRCGACTLPYTVLTVRQQDTEASAMAAVELPLPPPLVVDLAVNDAPSRGLLLVEARTSSGLLSSSAAVIVHHDTAVVSGLAALAAAMDDTSADAMLTDYGTWLDLARTQTAAAAATSGAQHGDDDVVAGGDGGKGTSSGTTAAADGVAQWTFSGALFPNFHGGPSAAGASSCCTMSPYREAIRGRIWSADGAAGSGRISAAMRTVAADLMGVCCRGTCGSGGSGGDTSDTAAAVAAVADHLIACVIVCDDVRLPADALTALMEAVPSSPIGAGALHMAIAAGLRPVVEVIVGWYDTLCGSAAVKDLWLSRASCGVTPLHVAAAVPDGGVMAAWLLYKYDTAAEMWEAPEAASDDGMTPSALAAQLGGRWWLRPWRRVSGVVRDIRRALTPPAPLGHAVELLWGFRDPPLERRFAEALSGQVRTGRFIELKLRTSHPIIRKIILIYHKIMHLFIFHYNIILCIYIYICVYIYVYIYIYMCVCVCVCVCVHRERICKI</sequence>
<accession>A0A8J4BIM2</accession>
<gene>
    <name evidence="4" type="ORF">Vafri_15912</name>
</gene>
<feature type="compositionally biased region" description="Low complexity" evidence="1">
    <location>
        <begin position="444"/>
        <end position="462"/>
    </location>
</feature>
<keyword evidence="2" id="KW-1133">Transmembrane helix</keyword>
<feature type="region of interest" description="Disordered" evidence="1">
    <location>
        <begin position="701"/>
        <end position="725"/>
    </location>
</feature>
<feature type="signal peptide" evidence="3">
    <location>
        <begin position="1"/>
        <end position="20"/>
    </location>
</feature>
<feature type="transmembrane region" description="Helical" evidence="2">
    <location>
        <begin position="93"/>
        <end position="114"/>
    </location>
</feature>
<keyword evidence="5" id="KW-1185">Reference proteome</keyword>
<organism evidence="4 5">
    <name type="scientific">Volvox africanus</name>
    <dbReference type="NCBI Taxonomy" id="51714"/>
    <lineage>
        <taxon>Eukaryota</taxon>
        <taxon>Viridiplantae</taxon>
        <taxon>Chlorophyta</taxon>
        <taxon>core chlorophytes</taxon>
        <taxon>Chlorophyceae</taxon>
        <taxon>CS clade</taxon>
        <taxon>Chlamydomonadales</taxon>
        <taxon>Volvocaceae</taxon>
        <taxon>Volvox</taxon>
    </lineage>
</organism>
<evidence type="ECO:0000256" key="2">
    <source>
        <dbReference type="SAM" id="Phobius"/>
    </source>
</evidence>
<evidence type="ECO:0000313" key="5">
    <source>
        <dbReference type="Proteomes" id="UP000747399"/>
    </source>
</evidence>
<feature type="compositionally biased region" description="Polar residues" evidence="1">
    <location>
        <begin position="296"/>
        <end position="305"/>
    </location>
</feature>
<name>A0A8J4BIM2_9CHLO</name>
<feature type="transmembrane region" description="Helical" evidence="2">
    <location>
        <begin position="181"/>
        <end position="199"/>
    </location>
</feature>
<keyword evidence="2" id="KW-0812">Transmembrane</keyword>
<comment type="caution">
    <text evidence="4">The sequence shown here is derived from an EMBL/GenBank/DDBJ whole genome shotgun (WGS) entry which is preliminary data.</text>
</comment>
<feature type="region of interest" description="Disordered" evidence="1">
    <location>
        <begin position="251"/>
        <end position="319"/>
    </location>
</feature>
<keyword evidence="3" id="KW-0732">Signal</keyword>
<feature type="transmembrane region" description="Helical" evidence="2">
    <location>
        <begin position="1033"/>
        <end position="1051"/>
    </location>
</feature>
<dbReference type="EMBL" id="BNCO01000045">
    <property type="protein sequence ID" value="GIL61473.1"/>
    <property type="molecule type" value="Genomic_DNA"/>
</dbReference>
<reference evidence="4" key="1">
    <citation type="journal article" date="2021" name="Proc. Natl. Acad. Sci. U.S.A.">
        <title>Three genomes in the algal genus Volvox reveal the fate of a haploid sex-determining region after a transition to homothallism.</title>
        <authorList>
            <person name="Yamamoto K."/>
            <person name="Hamaji T."/>
            <person name="Kawai-Toyooka H."/>
            <person name="Matsuzaki R."/>
            <person name="Takahashi F."/>
            <person name="Nishimura Y."/>
            <person name="Kawachi M."/>
            <person name="Noguchi H."/>
            <person name="Minakuchi Y."/>
            <person name="Umen J.G."/>
            <person name="Toyoda A."/>
            <person name="Nozaki H."/>
        </authorList>
    </citation>
    <scope>NUCLEOTIDE SEQUENCE</scope>
    <source>
        <strain evidence="4">NIES-3780</strain>
    </source>
</reference>